<dbReference type="InterPro" id="IPR001841">
    <property type="entry name" value="Znf_RING"/>
</dbReference>
<dbReference type="Proteomes" id="UP000193467">
    <property type="component" value="Unassembled WGS sequence"/>
</dbReference>
<reference evidence="5 6" key="1">
    <citation type="submission" date="2016-07" db="EMBL/GenBank/DDBJ databases">
        <title>Pervasive Adenine N6-methylation of Active Genes in Fungi.</title>
        <authorList>
            <consortium name="DOE Joint Genome Institute"/>
            <person name="Mondo S.J."/>
            <person name="Dannebaum R.O."/>
            <person name="Kuo R.C."/>
            <person name="Labutti K."/>
            <person name="Haridas S."/>
            <person name="Kuo A."/>
            <person name="Salamov A."/>
            <person name="Ahrendt S.R."/>
            <person name="Lipzen A."/>
            <person name="Sullivan W."/>
            <person name="Andreopoulos W.B."/>
            <person name="Clum A."/>
            <person name="Lindquist E."/>
            <person name="Daum C."/>
            <person name="Ramamoorthy G.K."/>
            <person name="Gryganskyi A."/>
            <person name="Culley D."/>
            <person name="Magnuson J.K."/>
            <person name="James T.Y."/>
            <person name="O'Malley M.A."/>
            <person name="Stajich J.E."/>
            <person name="Spatafora J.W."/>
            <person name="Visel A."/>
            <person name="Grigoriev I.V."/>
        </authorList>
    </citation>
    <scope>NUCLEOTIDE SEQUENCE [LARGE SCALE GENOMIC DNA]</scope>
    <source>
        <strain evidence="5 6">62-1032</strain>
    </source>
</reference>
<dbReference type="SUPFAM" id="SSF57850">
    <property type="entry name" value="RING/U-box"/>
    <property type="match status" value="1"/>
</dbReference>
<dbReference type="STRING" id="106004.A0A1Y2D7T6"/>
<evidence type="ECO:0000256" key="1">
    <source>
        <dbReference type="PROSITE-ProRule" id="PRU00175"/>
    </source>
</evidence>
<name>A0A1Y2D7T6_9BASI</name>
<dbReference type="InParanoid" id="A0A1Y2D7T6"/>
<feature type="coiled-coil region" evidence="2">
    <location>
        <begin position="155"/>
        <end position="182"/>
    </location>
</feature>
<keyword evidence="2" id="KW-0175">Coiled coil</keyword>
<evidence type="ECO:0000313" key="5">
    <source>
        <dbReference type="EMBL" id="ORY55329.1"/>
    </source>
</evidence>
<keyword evidence="1" id="KW-0862">Zinc</keyword>
<feature type="region of interest" description="Disordered" evidence="3">
    <location>
        <begin position="183"/>
        <end position="240"/>
    </location>
</feature>
<comment type="caution">
    <text evidence="5">The sequence shown here is derived from an EMBL/GenBank/DDBJ whole genome shotgun (WGS) entry which is preliminary data.</text>
</comment>
<dbReference type="GO" id="GO:0008270">
    <property type="term" value="F:zinc ion binding"/>
    <property type="evidence" value="ECO:0007669"/>
    <property type="project" value="UniProtKB-KW"/>
</dbReference>
<feature type="compositionally biased region" description="Low complexity" evidence="3">
    <location>
        <begin position="1"/>
        <end position="11"/>
    </location>
</feature>
<dbReference type="Pfam" id="PF14634">
    <property type="entry name" value="zf-RING_5"/>
    <property type="match status" value="1"/>
</dbReference>
<evidence type="ECO:0000256" key="2">
    <source>
        <dbReference type="SAM" id="Coils"/>
    </source>
</evidence>
<feature type="region of interest" description="Disordered" evidence="3">
    <location>
        <begin position="1"/>
        <end position="27"/>
    </location>
</feature>
<dbReference type="EMBL" id="MCGR01000091">
    <property type="protein sequence ID" value="ORY55329.1"/>
    <property type="molecule type" value="Genomic_DNA"/>
</dbReference>
<feature type="domain" description="RING-type" evidence="4">
    <location>
        <begin position="35"/>
        <end position="85"/>
    </location>
</feature>
<keyword evidence="1" id="KW-0863">Zinc-finger</keyword>
<sequence>MQDPQQPQQQQGPPPSTASGQRGAAERSPLDFVACSACRRSFDPAAGPQFYLTTCSHTVCDACTFPNQQPPEEMDNSLIDCPECSTRGPILRLVEGADMQGLAPCFRPLSILLDELGMAVRWQAGNLVEQLSFFQAKCTEQRTTLGKLGSELKKMKALKSLVTELTAENTSLRSENAALKAQLAASAPSRVESRGARAQGQPNDPRSFHSDPGSFGAGASNARKRAADDNLPRSDSASPL</sequence>
<evidence type="ECO:0000313" key="6">
    <source>
        <dbReference type="Proteomes" id="UP000193467"/>
    </source>
</evidence>
<keyword evidence="1" id="KW-0479">Metal-binding</keyword>
<gene>
    <name evidence="5" type="ORF">BCR35DRAFT_222070</name>
</gene>
<evidence type="ECO:0000259" key="4">
    <source>
        <dbReference type="PROSITE" id="PS50089"/>
    </source>
</evidence>
<organism evidence="5 6">
    <name type="scientific">Leucosporidium creatinivorum</name>
    <dbReference type="NCBI Taxonomy" id="106004"/>
    <lineage>
        <taxon>Eukaryota</taxon>
        <taxon>Fungi</taxon>
        <taxon>Dikarya</taxon>
        <taxon>Basidiomycota</taxon>
        <taxon>Pucciniomycotina</taxon>
        <taxon>Microbotryomycetes</taxon>
        <taxon>Leucosporidiales</taxon>
        <taxon>Leucosporidium</taxon>
    </lineage>
</organism>
<keyword evidence="6" id="KW-1185">Reference proteome</keyword>
<dbReference type="AlphaFoldDB" id="A0A1Y2D7T6"/>
<accession>A0A1Y2D7T6</accession>
<proteinExistence type="predicted"/>
<dbReference type="OrthoDB" id="2535391at2759"/>
<evidence type="ECO:0000256" key="3">
    <source>
        <dbReference type="SAM" id="MobiDB-lite"/>
    </source>
</evidence>
<dbReference type="PROSITE" id="PS50089">
    <property type="entry name" value="ZF_RING_2"/>
    <property type="match status" value="1"/>
</dbReference>
<protein>
    <recommendedName>
        <fullName evidence="4">RING-type domain-containing protein</fullName>
    </recommendedName>
</protein>